<evidence type="ECO:0000313" key="1">
    <source>
        <dbReference type="EMBL" id="MEF3832988.1"/>
    </source>
</evidence>
<accession>A0ABU7XQK9</accession>
<dbReference type="EMBL" id="JAODOP010000004">
    <property type="protein sequence ID" value="MEF3832988.1"/>
    <property type="molecule type" value="Genomic_DNA"/>
</dbReference>
<reference evidence="1 2" key="1">
    <citation type="submission" date="2022-09" db="EMBL/GenBank/DDBJ databases">
        <title>Genome sequencing of Flavivirga sp. MEBiC05379.</title>
        <authorList>
            <person name="Oh H.-M."/>
            <person name="Kwon K.K."/>
            <person name="Park M.J."/>
            <person name="Yang S.-H."/>
        </authorList>
    </citation>
    <scope>NUCLEOTIDE SEQUENCE [LARGE SCALE GENOMIC DNA]</scope>
    <source>
        <strain evidence="1 2">MEBiC05379</strain>
    </source>
</reference>
<comment type="caution">
    <text evidence="1">The sequence shown here is derived from an EMBL/GenBank/DDBJ whole genome shotgun (WGS) entry which is preliminary data.</text>
</comment>
<protein>
    <recommendedName>
        <fullName evidence="3">DUF4833 domain-containing protein</fullName>
    </recommendedName>
</protein>
<name>A0ABU7XQK9_9FLAO</name>
<organism evidence="1 2">
    <name type="scientific">Flavivirga spongiicola</name>
    <dbReference type="NCBI Taxonomy" id="421621"/>
    <lineage>
        <taxon>Bacteria</taxon>
        <taxon>Pseudomonadati</taxon>
        <taxon>Bacteroidota</taxon>
        <taxon>Flavobacteriia</taxon>
        <taxon>Flavobacteriales</taxon>
        <taxon>Flavobacteriaceae</taxon>
        <taxon>Flavivirga</taxon>
    </lineage>
</organism>
<keyword evidence="2" id="KW-1185">Reference proteome</keyword>
<evidence type="ECO:0000313" key="2">
    <source>
        <dbReference type="Proteomes" id="UP001337305"/>
    </source>
</evidence>
<dbReference type="Proteomes" id="UP001337305">
    <property type="component" value="Unassembled WGS sequence"/>
</dbReference>
<evidence type="ECO:0008006" key="3">
    <source>
        <dbReference type="Google" id="ProtNLM"/>
    </source>
</evidence>
<gene>
    <name evidence="1" type="ORF">N1F79_07590</name>
</gene>
<dbReference type="PROSITE" id="PS51257">
    <property type="entry name" value="PROKAR_LIPOPROTEIN"/>
    <property type="match status" value="1"/>
</dbReference>
<sequence>MEKQKLNSPKTTIAFLFFIMLLGCASKQGLSTNTDKIEKTPKIIFLNYTIKKTSDGKKTIRYINKKVTEGKLKNHTKNSKEEPVTGDLMCYQLDKKSNILHSTIIKNPFTKTFEFVDESKSFQMKKIDLDSSRFSLRLQLKPNTKYISIHNISNSKNKTIPLIKTKLN</sequence>
<dbReference type="RefSeq" id="WP_303305341.1">
    <property type="nucleotide sequence ID" value="NZ_JAODOP010000004.1"/>
</dbReference>
<proteinExistence type="predicted"/>